<dbReference type="EMBL" id="RBZP01000011">
    <property type="protein sequence ID" value="RKQ32278.1"/>
    <property type="molecule type" value="Genomic_DNA"/>
</dbReference>
<protein>
    <submittedName>
        <fullName evidence="2">DUF948 domain-containing protein</fullName>
    </submittedName>
</protein>
<dbReference type="Pfam" id="PF06103">
    <property type="entry name" value="DUF948"/>
    <property type="match status" value="1"/>
</dbReference>
<dbReference type="RefSeq" id="WP_121204823.1">
    <property type="nucleotide sequence ID" value="NZ_RBZP01000011.1"/>
</dbReference>
<organism evidence="2 3">
    <name type="scientific">Oceanobacillus halophilus</name>
    <dbReference type="NCBI Taxonomy" id="930130"/>
    <lineage>
        <taxon>Bacteria</taxon>
        <taxon>Bacillati</taxon>
        <taxon>Bacillota</taxon>
        <taxon>Bacilli</taxon>
        <taxon>Bacillales</taxon>
        <taxon>Bacillaceae</taxon>
        <taxon>Oceanobacillus</taxon>
    </lineage>
</organism>
<keyword evidence="3" id="KW-1185">Reference proteome</keyword>
<reference evidence="2 3" key="1">
    <citation type="journal article" date="2016" name="Int. J. Syst. Evol. Microbiol.">
        <title>Oceanobacillus halophilus sp. nov., a novel moderately halophilic bacterium from a hypersaline lake.</title>
        <authorList>
            <person name="Amoozegar M.A."/>
            <person name="Bagheri M."/>
            <person name="Makhdoumi A."/>
            <person name="Nikou M.M."/>
            <person name="Fazeli S.A.S."/>
            <person name="Schumann P."/>
            <person name="Sproer C."/>
            <person name="Sanchez-Porro C."/>
            <person name="Ventosa A."/>
        </authorList>
    </citation>
    <scope>NUCLEOTIDE SEQUENCE [LARGE SCALE GENOMIC DNA]</scope>
    <source>
        <strain evidence="2 3">DSM 23996</strain>
    </source>
</reference>
<feature type="transmembrane region" description="Helical" evidence="1">
    <location>
        <begin position="6"/>
        <end position="26"/>
    </location>
</feature>
<comment type="caution">
    <text evidence="2">The sequence shown here is derived from an EMBL/GenBank/DDBJ whole genome shotgun (WGS) entry which is preliminary data.</text>
</comment>
<dbReference type="AlphaFoldDB" id="A0A495A0K3"/>
<dbReference type="OrthoDB" id="2437843at2"/>
<dbReference type="PANTHER" id="PTHR40070">
    <property type="entry name" value="UPF0478 PROTEIN YTXG"/>
    <property type="match status" value="1"/>
</dbReference>
<dbReference type="PANTHER" id="PTHR40070:SF1">
    <property type="entry name" value="UPF0478 PROTEIN YTXG"/>
    <property type="match status" value="1"/>
</dbReference>
<accession>A0A495A0K3</accession>
<evidence type="ECO:0000313" key="2">
    <source>
        <dbReference type="EMBL" id="RKQ32278.1"/>
    </source>
</evidence>
<keyword evidence="1" id="KW-0812">Transmembrane</keyword>
<gene>
    <name evidence="2" type="ORF">D8M06_12910</name>
</gene>
<proteinExistence type="predicted"/>
<evidence type="ECO:0000313" key="3">
    <source>
        <dbReference type="Proteomes" id="UP000269301"/>
    </source>
</evidence>
<name>A0A495A0K3_9BACI</name>
<dbReference type="Proteomes" id="UP000269301">
    <property type="component" value="Unassembled WGS sequence"/>
</dbReference>
<dbReference type="InterPro" id="IPR009293">
    <property type="entry name" value="UPF0478"/>
</dbReference>
<keyword evidence="1" id="KW-0472">Membrane</keyword>
<sequence>MTLVGIGVIIIGVALLILAIFIGHALNNLANVLKGVDKTVEQLPKQMDDIMKQTGDMISESNNTLADVNDKLRQLSPLFYVVGDVGNVTRKFSSSLVDVTDTVKKKTEGAADVAEKNKIGGVYGTFALAYYWFKKRSEFKKEEGTIKDGNQAL</sequence>
<keyword evidence="1" id="KW-1133">Transmembrane helix</keyword>
<evidence type="ECO:0000256" key="1">
    <source>
        <dbReference type="SAM" id="Phobius"/>
    </source>
</evidence>